<reference evidence="2 3" key="1">
    <citation type="submission" date="2020-02" db="EMBL/GenBank/DDBJ databases">
        <title>Whole-genome analyses of novel actinobacteria.</title>
        <authorList>
            <person name="Sahin N."/>
            <person name="Tokatli A."/>
        </authorList>
    </citation>
    <scope>NUCLEOTIDE SEQUENCE [LARGE SCALE GENOMIC DNA]</scope>
    <source>
        <strain evidence="2 3">YC419</strain>
    </source>
</reference>
<name>A0ABX0DMF4_9ACTN</name>
<comment type="caution">
    <text evidence="2">The sequence shown here is derived from an EMBL/GenBank/DDBJ whole genome shotgun (WGS) entry which is preliminary data.</text>
</comment>
<evidence type="ECO:0000313" key="2">
    <source>
        <dbReference type="EMBL" id="NGO43026.1"/>
    </source>
</evidence>
<protein>
    <submittedName>
        <fullName evidence="2">Uncharacterized protein</fullName>
    </submittedName>
</protein>
<dbReference type="RefSeq" id="WP_165339641.1">
    <property type="nucleotide sequence ID" value="NZ_JAAKZX010000031.1"/>
</dbReference>
<evidence type="ECO:0000313" key="3">
    <source>
        <dbReference type="Proteomes" id="UP001518140"/>
    </source>
</evidence>
<dbReference type="Proteomes" id="UP001518140">
    <property type="component" value="Unassembled WGS sequence"/>
</dbReference>
<gene>
    <name evidence="2" type="ORF">G6048_12875</name>
</gene>
<keyword evidence="3" id="KW-1185">Reference proteome</keyword>
<accession>A0ABX0DMF4</accession>
<proteinExistence type="predicted"/>
<dbReference type="EMBL" id="JAAKZX010000031">
    <property type="protein sequence ID" value="NGO43026.1"/>
    <property type="molecule type" value="Genomic_DNA"/>
</dbReference>
<feature type="region of interest" description="Disordered" evidence="1">
    <location>
        <begin position="59"/>
        <end position="126"/>
    </location>
</feature>
<sequence>MNVLLLCTACGHSLTEPLRRLPELPERPYFDGLPGPDGSRHAPPTVPRGTYAVDPEPSGAPFVPHPDPEWAGAAIPGLSMSDPDGDGFLMSAGPRDTLVTHPEDTAGRLSRNPESSEAGCCGRPGQEGPNQVCGSCGAVVATLFSDCYVPYEIHFLPDVVRVEAAE</sequence>
<evidence type="ECO:0000256" key="1">
    <source>
        <dbReference type="SAM" id="MobiDB-lite"/>
    </source>
</evidence>
<organism evidence="2 3">
    <name type="scientific">Streptomyces ureilyticus</name>
    <dbReference type="NCBI Taxonomy" id="1775131"/>
    <lineage>
        <taxon>Bacteria</taxon>
        <taxon>Bacillati</taxon>
        <taxon>Actinomycetota</taxon>
        <taxon>Actinomycetes</taxon>
        <taxon>Kitasatosporales</taxon>
        <taxon>Streptomycetaceae</taxon>
        <taxon>Streptomyces</taxon>
    </lineage>
</organism>